<evidence type="ECO:0000313" key="12">
    <source>
        <dbReference type="Proteomes" id="UP001621418"/>
    </source>
</evidence>
<keyword evidence="4 7" id="KW-0285">Flavoprotein</keyword>
<dbReference type="Gene3D" id="2.40.110.10">
    <property type="entry name" value="Butyryl-CoA Dehydrogenase, subunit A, domain 2"/>
    <property type="match status" value="1"/>
</dbReference>
<organism evidence="11 12">
    <name type="scientific">Nocardia salmonicida</name>
    <dbReference type="NCBI Taxonomy" id="53431"/>
    <lineage>
        <taxon>Bacteria</taxon>
        <taxon>Bacillati</taxon>
        <taxon>Actinomycetota</taxon>
        <taxon>Actinomycetes</taxon>
        <taxon>Mycobacteriales</taxon>
        <taxon>Nocardiaceae</taxon>
        <taxon>Nocardia</taxon>
    </lineage>
</organism>
<feature type="domain" description="Acyl-CoA dehydrogenase/oxidase C-terminal" evidence="8">
    <location>
        <begin position="256"/>
        <end position="367"/>
    </location>
</feature>
<dbReference type="InterPro" id="IPR046373">
    <property type="entry name" value="Acyl-CoA_Oxase/DH_mid-dom_sf"/>
</dbReference>
<dbReference type="Gene3D" id="1.10.540.10">
    <property type="entry name" value="Acyl-CoA dehydrogenase/oxidase, N-terminal domain"/>
    <property type="match status" value="1"/>
</dbReference>
<evidence type="ECO:0000259" key="10">
    <source>
        <dbReference type="Pfam" id="PF02771"/>
    </source>
</evidence>
<accession>A0ABZ1MZW5</accession>
<evidence type="ECO:0000313" key="11">
    <source>
        <dbReference type="EMBL" id="WTY33199.1"/>
    </source>
</evidence>
<dbReference type="RefSeq" id="WP_405145392.1">
    <property type="nucleotide sequence ID" value="NZ_CP109527.1"/>
</dbReference>
<evidence type="ECO:0000256" key="7">
    <source>
        <dbReference type="RuleBase" id="RU362125"/>
    </source>
</evidence>
<dbReference type="InterPro" id="IPR037069">
    <property type="entry name" value="AcylCoA_DH/ox_N_sf"/>
</dbReference>
<name>A0ABZ1MZW5_9NOCA</name>
<protein>
    <submittedName>
        <fullName evidence="11">Acyl-CoA dehydrogenase family protein</fullName>
    </submittedName>
</protein>
<reference evidence="11 12" key="1">
    <citation type="submission" date="2022-10" db="EMBL/GenBank/DDBJ databases">
        <title>The complete genomes of actinobacterial strains from the NBC collection.</title>
        <authorList>
            <person name="Joergensen T.S."/>
            <person name="Alvarez Arevalo M."/>
            <person name="Sterndorff E.B."/>
            <person name="Faurdal D."/>
            <person name="Vuksanovic O."/>
            <person name="Mourched A.-S."/>
            <person name="Charusanti P."/>
            <person name="Shaw S."/>
            <person name="Blin K."/>
            <person name="Weber T."/>
        </authorList>
    </citation>
    <scope>NUCLEOTIDE SEQUENCE [LARGE SCALE GENOMIC DNA]</scope>
    <source>
        <strain evidence="11 12">NBC_01413</strain>
    </source>
</reference>
<dbReference type="InterPro" id="IPR013786">
    <property type="entry name" value="AcylCoA_DH/ox_N"/>
</dbReference>
<evidence type="ECO:0000256" key="6">
    <source>
        <dbReference type="ARBA" id="ARBA00023002"/>
    </source>
</evidence>
<evidence type="ECO:0000256" key="2">
    <source>
        <dbReference type="ARBA" id="ARBA00009347"/>
    </source>
</evidence>
<dbReference type="SUPFAM" id="SSF56645">
    <property type="entry name" value="Acyl-CoA dehydrogenase NM domain-like"/>
    <property type="match status" value="1"/>
</dbReference>
<evidence type="ECO:0000259" key="9">
    <source>
        <dbReference type="Pfam" id="PF02770"/>
    </source>
</evidence>
<keyword evidence="5 7" id="KW-0274">FAD</keyword>
<dbReference type="Gene3D" id="1.20.140.10">
    <property type="entry name" value="Butyryl-CoA Dehydrogenase, subunit A, domain 3"/>
    <property type="match status" value="1"/>
</dbReference>
<dbReference type="PANTHER" id="PTHR48083:SF13">
    <property type="entry name" value="ACYL-COA DEHYDROGENASE FAMILY MEMBER 11"/>
    <property type="match status" value="1"/>
</dbReference>
<dbReference type="SUPFAM" id="SSF47203">
    <property type="entry name" value="Acyl-CoA dehydrogenase C-terminal domain-like"/>
    <property type="match status" value="1"/>
</dbReference>
<dbReference type="Proteomes" id="UP001621418">
    <property type="component" value="Chromosome"/>
</dbReference>
<dbReference type="InterPro" id="IPR009100">
    <property type="entry name" value="AcylCoA_DH/oxidase_NM_dom_sf"/>
</dbReference>
<comment type="cofactor">
    <cofactor evidence="1 7">
        <name>FAD</name>
        <dbReference type="ChEBI" id="CHEBI:57692"/>
    </cofactor>
</comment>
<evidence type="ECO:0000259" key="8">
    <source>
        <dbReference type="Pfam" id="PF00441"/>
    </source>
</evidence>
<dbReference type="Pfam" id="PF02770">
    <property type="entry name" value="Acyl-CoA_dh_M"/>
    <property type="match status" value="1"/>
</dbReference>
<dbReference type="InterPro" id="IPR050741">
    <property type="entry name" value="Acyl-CoA_dehydrogenase"/>
</dbReference>
<dbReference type="Pfam" id="PF02771">
    <property type="entry name" value="Acyl-CoA_dh_N"/>
    <property type="match status" value="1"/>
</dbReference>
<proteinExistence type="inferred from homology"/>
<dbReference type="CDD" id="cd00567">
    <property type="entry name" value="ACAD"/>
    <property type="match status" value="1"/>
</dbReference>
<keyword evidence="12" id="KW-1185">Reference proteome</keyword>
<evidence type="ECO:0000256" key="3">
    <source>
        <dbReference type="ARBA" id="ARBA00011738"/>
    </source>
</evidence>
<dbReference type="InterPro" id="IPR006091">
    <property type="entry name" value="Acyl-CoA_Oxase/DH_mid-dom"/>
</dbReference>
<evidence type="ECO:0000256" key="1">
    <source>
        <dbReference type="ARBA" id="ARBA00001974"/>
    </source>
</evidence>
<evidence type="ECO:0000256" key="5">
    <source>
        <dbReference type="ARBA" id="ARBA00022827"/>
    </source>
</evidence>
<comment type="subunit">
    <text evidence="3">Homodimer.</text>
</comment>
<comment type="similarity">
    <text evidence="2 7">Belongs to the acyl-CoA dehydrogenase family.</text>
</comment>
<keyword evidence="6 7" id="KW-0560">Oxidoreductase</keyword>
<gene>
    <name evidence="11" type="ORF">OG308_17725</name>
</gene>
<sequence>MVSAESGRSVVADLAMRTELLVRDVVIDVEDRFHGIASDLPDDVRAALHTAARAAGVFAPQVGTEFGGSGLNMRERLPIVEASGYSLFGPLALNCAAPDDGNIFLLEQLASAAQQDRYLIPLAAGCIRSCYVSTESAVVARTGRSGLPTMAERTGAGWVINGRSRFVRGAVGASVAIVTAHTSAGRGSRGGTTMFVVDADTPGYTLRSDVDFRRARTFGGDGELVFEDLEVGEDAVLGEVDRAVDYALARVGPVTLTACMHWMGSARRAADIAVERSTARTSAGSGAGVVEQFIVDNEVDILAARALVDRACLLFDVGEPSAQAISIATTFVVEAVGRVVDRSLRICGVLGVTDDAVLSRLHRQVRSL</sequence>
<feature type="domain" description="Acyl-CoA oxidase/dehydrogenase middle" evidence="9">
    <location>
        <begin position="148"/>
        <end position="211"/>
    </location>
</feature>
<dbReference type="InterPro" id="IPR009075">
    <property type="entry name" value="AcylCo_DH/oxidase_C"/>
</dbReference>
<dbReference type="InterPro" id="IPR036250">
    <property type="entry name" value="AcylCo_DH-like_C"/>
</dbReference>
<evidence type="ECO:0000256" key="4">
    <source>
        <dbReference type="ARBA" id="ARBA00022630"/>
    </source>
</evidence>
<feature type="domain" description="Acyl-CoA dehydrogenase/oxidase N-terminal" evidence="10">
    <location>
        <begin position="45"/>
        <end position="125"/>
    </location>
</feature>
<dbReference type="PANTHER" id="PTHR48083">
    <property type="entry name" value="MEDIUM-CHAIN SPECIFIC ACYL-COA DEHYDROGENASE, MITOCHONDRIAL-RELATED"/>
    <property type="match status" value="1"/>
</dbReference>
<dbReference type="Pfam" id="PF00441">
    <property type="entry name" value="Acyl-CoA_dh_1"/>
    <property type="match status" value="1"/>
</dbReference>
<dbReference type="EMBL" id="CP109527">
    <property type="protein sequence ID" value="WTY33199.1"/>
    <property type="molecule type" value="Genomic_DNA"/>
</dbReference>